<proteinExistence type="predicted"/>
<name>A0A3R8L280_9FIRM</name>
<dbReference type="PANTHER" id="PTHR43581">
    <property type="entry name" value="ATP/GTP PHOSPHATASE"/>
    <property type="match status" value="1"/>
</dbReference>
<keyword evidence="3" id="KW-1185">Reference proteome</keyword>
<evidence type="ECO:0000313" key="3">
    <source>
        <dbReference type="Proteomes" id="UP000274920"/>
    </source>
</evidence>
<dbReference type="EMBL" id="RHJS01000002">
    <property type="protein sequence ID" value="RRK33453.1"/>
    <property type="molecule type" value="Genomic_DNA"/>
</dbReference>
<dbReference type="InterPro" id="IPR051396">
    <property type="entry name" value="Bact_Antivir_Def_Nuclease"/>
</dbReference>
<dbReference type="PANTHER" id="PTHR43581:SF2">
    <property type="entry name" value="EXCINUCLEASE ATPASE SUBUNIT"/>
    <property type="match status" value="1"/>
</dbReference>
<dbReference type="RefSeq" id="WP_125128709.1">
    <property type="nucleotide sequence ID" value="NZ_RHJS01000002.1"/>
</dbReference>
<dbReference type="InterPro" id="IPR027417">
    <property type="entry name" value="P-loop_NTPase"/>
</dbReference>
<organism evidence="2 3">
    <name type="scientific">Schaedlerella arabinosiphila</name>
    <dbReference type="NCBI Taxonomy" id="2044587"/>
    <lineage>
        <taxon>Bacteria</taxon>
        <taxon>Bacillati</taxon>
        <taxon>Bacillota</taxon>
        <taxon>Clostridia</taxon>
        <taxon>Lachnospirales</taxon>
        <taxon>Lachnospiraceae</taxon>
        <taxon>Schaedlerella</taxon>
    </lineage>
</organism>
<protein>
    <recommendedName>
        <fullName evidence="1">AAA+ ATPase domain-containing protein</fullName>
    </recommendedName>
</protein>
<feature type="domain" description="AAA+ ATPase" evidence="1">
    <location>
        <begin position="24"/>
        <end position="328"/>
    </location>
</feature>
<evidence type="ECO:0000313" key="2">
    <source>
        <dbReference type="EMBL" id="RRK33453.1"/>
    </source>
</evidence>
<reference evidence="2" key="1">
    <citation type="submission" date="2018-10" db="EMBL/GenBank/DDBJ databases">
        <title>Schaedlerella arabinophila gen. nov. sp. nov., isolated from the mouse intestinal tract and comparative analysis with the genome of the closely related altered Schaedler flora strain ASF502.</title>
        <authorList>
            <person name="Miyake S."/>
            <person name="Soh M."/>
            <person name="Seedorf H."/>
        </authorList>
    </citation>
    <scope>NUCLEOTIDE SEQUENCE [LARGE SCALE GENOMIC DNA]</scope>
    <source>
        <strain evidence="2">DSM 106076</strain>
    </source>
</reference>
<dbReference type="AlphaFoldDB" id="A0A3R8L280"/>
<dbReference type="InterPro" id="IPR041685">
    <property type="entry name" value="AAA_GajA/Old/RecF-like"/>
</dbReference>
<dbReference type="Gene3D" id="3.40.50.300">
    <property type="entry name" value="P-loop containing nucleotide triphosphate hydrolases"/>
    <property type="match status" value="1"/>
</dbReference>
<dbReference type="SUPFAM" id="SSF52540">
    <property type="entry name" value="P-loop containing nucleoside triphosphate hydrolases"/>
    <property type="match status" value="1"/>
</dbReference>
<dbReference type="Pfam" id="PF13304">
    <property type="entry name" value="AAA_21"/>
    <property type="match status" value="1"/>
</dbReference>
<gene>
    <name evidence="2" type="ORF">EBB54_20455</name>
</gene>
<dbReference type="Proteomes" id="UP000274920">
    <property type="component" value="Unassembled WGS sequence"/>
</dbReference>
<dbReference type="InterPro" id="IPR003593">
    <property type="entry name" value="AAA+_ATPase"/>
</dbReference>
<dbReference type="Pfam" id="PF13175">
    <property type="entry name" value="AAA_15"/>
    <property type="match status" value="1"/>
</dbReference>
<dbReference type="InterPro" id="IPR003959">
    <property type="entry name" value="ATPase_AAA_core"/>
</dbReference>
<dbReference type="SMART" id="SM00382">
    <property type="entry name" value="AAA"/>
    <property type="match status" value="1"/>
</dbReference>
<accession>A0A3R8L280</accession>
<comment type="caution">
    <text evidence="2">The sequence shown here is derived from an EMBL/GenBank/DDBJ whole genome shotgun (WGS) entry which is preliminary data.</text>
</comment>
<sequence length="414" mass="47681">MGKYIECLYARNIGKYKEAKVKFNEKFNFLVGANGCGKTTLIKYMAIILNPGRANVFRYGDNATVWADYNDDGKSIRVGLGEGWVREGSDYRKASHNMWVAPQMDDNISATYAVSDLEEKGINFAPLILGAYRRIEYQEIEGMKKEALPIQKRNYYREQSISSVEGGYLPNVKQWMINRYFEIEKEWAYKYRENWDWIIDNLSAVSPFGKDFSFKEIKKDLEPIFMLKGKECYLEELSAGFQAVLSLIFAIVEWIESVNDEENLSIQRAAGTVFIDELDVHLHPEWQLIIRGMLDKIFPKLQFIITTHSPHLIASAYAGEIIKIPSGENVIDIAPSNKCYSGWSTDEILEDVMEVKNLENKKYNIVLKKAMEHIMNKDIKGIQRSIEELDLIVHPNNTIVNEIKIKLAELLLED</sequence>
<evidence type="ECO:0000259" key="1">
    <source>
        <dbReference type="SMART" id="SM00382"/>
    </source>
</evidence>